<sequence length="150" mass="16725">MALRNSLELTMIIRYGTTMSVSQFIKMKTVAVLTIALFVSIDFVVCEQVLYDRKHHKAIILRPGNGCYEYHMNHQESQESFDDTLRPALEAKMIMALDCSTDIHEVGHHSIDHLSEEIKMACASVPVYGFDQTGCPSSSVMPMTSVAGNP</sequence>
<gene>
    <name evidence="2" type="primary">LOC111109774</name>
</gene>
<protein>
    <submittedName>
        <fullName evidence="2">Uncharacterized protein LOC111109774</fullName>
    </submittedName>
</protein>
<dbReference type="AlphaFoldDB" id="A0A8B8BFY4"/>
<reference evidence="2" key="1">
    <citation type="submission" date="2025-08" db="UniProtKB">
        <authorList>
            <consortium name="RefSeq"/>
        </authorList>
    </citation>
    <scope>IDENTIFICATION</scope>
    <source>
        <tissue evidence="2">Whole sample</tissue>
    </source>
</reference>
<keyword evidence="1" id="KW-1185">Reference proteome</keyword>
<evidence type="ECO:0000313" key="2">
    <source>
        <dbReference type="RefSeq" id="XP_022301714.1"/>
    </source>
</evidence>
<dbReference type="GeneID" id="111109774"/>
<dbReference type="KEGG" id="cvn:111109774"/>
<accession>A0A8B8BFY4</accession>
<dbReference type="RefSeq" id="XP_022301714.1">
    <property type="nucleotide sequence ID" value="XM_022446006.1"/>
</dbReference>
<dbReference type="OrthoDB" id="6134450at2759"/>
<evidence type="ECO:0000313" key="1">
    <source>
        <dbReference type="Proteomes" id="UP000694844"/>
    </source>
</evidence>
<organism evidence="1 2">
    <name type="scientific">Crassostrea virginica</name>
    <name type="common">Eastern oyster</name>
    <dbReference type="NCBI Taxonomy" id="6565"/>
    <lineage>
        <taxon>Eukaryota</taxon>
        <taxon>Metazoa</taxon>
        <taxon>Spiralia</taxon>
        <taxon>Lophotrochozoa</taxon>
        <taxon>Mollusca</taxon>
        <taxon>Bivalvia</taxon>
        <taxon>Autobranchia</taxon>
        <taxon>Pteriomorphia</taxon>
        <taxon>Ostreida</taxon>
        <taxon>Ostreoidea</taxon>
        <taxon>Ostreidae</taxon>
        <taxon>Crassostrea</taxon>
    </lineage>
</organism>
<proteinExistence type="predicted"/>
<name>A0A8B8BFY4_CRAVI</name>
<dbReference type="Proteomes" id="UP000694844">
    <property type="component" value="Chromosome 8"/>
</dbReference>